<reference evidence="7 8" key="1">
    <citation type="submission" date="2019-12" db="EMBL/GenBank/DDBJ databases">
        <authorList>
            <person name="Li M."/>
        </authorList>
    </citation>
    <scope>NUCLEOTIDE SEQUENCE [LARGE SCALE GENOMIC DNA]</scope>
    <source>
        <strain evidence="7 8">GBMRC 2046</strain>
    </source>
</reference>
<keyword evidence="3" id="KW-0520">NAD</keyword>
<proteinExistence type="inferred from homology"/>
<name>A0A7X3S7X6_9HYPH</name>
<dbReference type="RefSeq" id="WP_160775452.1">
    <property type="nucleotide sequence ID" value="NZ_WUMV01000003.1"/>
</dbReference>
<dbReference type="FunFam" id="3.40.50.720:FF:000213">
    <property type="entry name" value="Putative 2-hydroxyacid dehydrogenase"/>
    <property type="match status" value="1"/>
</dbReference>
<gene>
    <name evidence="7" type="ORF">GR183_10100</name>
</gene>
<dbReference type="InterPro" id="IPR006139">
    <property type="entry name" value="D-isomer_2_OHA_DH_cat_dom"/>
</dbReference>
<keyword evidence="2 4" id="KW-0560">Oxidoreductase</keyword>
<evidence type="ECO:0000259" key="5">
    <source>
        <dbReference type="Pfam" id="PF00389"/>
    </source>
</evidence>
<evidence type="ECO:0000256" key="3">
    <source>
        <dbReference type="ARBA" id="ARBA00023027"/>
    </source>
</evidence>
<dbReference type="Pfam" id="PF02826">
    <property type="entry name" value="2-Hacid_dh_C"/>
    <property type="match status" value="1"/>
</dbReference>
<dbReference type="GO" id="GO:0030267">
    <property type="term" value="F:glyoxylate reductase (NADPH) activity"/>
    <property type="evidence" value="ECO:0007669"/>
    <property type="project" value="TreeGrafter"/>
</dbReference>
<keyword evidence="8" id="KW-1185">Reference proteome</keyword>
<dbReference type="InterPro" id="IPR036291">
    <property type="entry name" value="NAD(P)-bd_dom_sf"/>
</dbReference>
<dbReference type="Pfam" id="PF00389">
    <property type="entry name" value="2-Hacid_dh"/>
    <property type="match status" value="1"/>
</dbReference>
<dbReference type="Gene3D" id="3.40.50.720">
    <property type="entry name" value="NAD(P)-binding Rossmann-like Domain"/>
    <property type="match status" value="2"/>
</dbReference>
<dbReference type="SUPFAM" id="SSF51735">
    <property type="entry name" value="NAD(P)-binding Rossmann-fold domains"/>
    <property type="match status" value="1"/>
</dbReference>
<sequence length="320" mass="34590">MDKPDILVPRPLMRSILKVLDRDYTAHKLWEMADPDAYLGSVAQRIRGIASGPSARVDASLVDRLPNLQIVANFGVGYDSVDARHCGRRGIVVTNTPDVLTEEVADTALGLLIMTARELSASERYLRAGKWESDGPYPLTPGTLRGRKLGIFGLGRIGKAIARRAEAFGLEIHYHGRRRQEGVAYPYHESLTELAGACDTLMIVAPGGADTRHTVDRDVMEALGPNGILVNIGRGSVIDEQALIMALKEGVILAAGLDVFEDEPHVPAELIALDNVVLLPHVGSASIHTREAMGNLMLDNLATWFEEGRAITPVPETPAG</sequence>
<comment type="caution">
    <text evidence="7">The sequence shown here is derived from an EMBL/GenBank/DDBJ whole genome shotgun (WGS) entry which is preliminary data.</text>
</comment>
<evidence type="ECO:0000259" key="6">
    <source>
        <dbReference type="Pfam" id="PF02826"/>
    </source>
</evidence>
<dbReference type="GO" id="GO:0051287">
    <property type="term" value="F:NAD binding"/>
    <property type="evidence" value="ECO:0007669"/>
    <property type="project" value="InterPro"/>
</dbReference>
<dbReference type="GO" id="GO:0016618">
    <property type="term" value="F:hydroxypyruvate reductase [NAD(P)H] activity"/>
    <property type="evidence" value="ECO:0007669"/>
    <property type="project" value="TreeGrafter"/>
</dbReference>
<feature type="domain" description="D-isomer specific 2-hydroxyacid dehydrogenase NAD-binding" evidence="6">
    <location>
        <begin position="109"/>
        <end position="283"/>
    </location>
</feature>
<accession>A0A7X3S7X6</accession>
<dbReference type="Proteomes" id="UP000433101">
    <property type="component" value="Unassembled WGS sequence"/>
</dbReference>
<organism evidence="7 8">
    <name type="scientific">Stappia sediminis</name>
    <dbReference type="NCBI Taxonomy" id="2692190"/>
    <lineage>
        <taxon>Bacteria</taxon>
        <taxon>Pseudomonadati</taxon>
        <taxon>Pseudomonadota</taxon>
        <taxon>Alphaproteobacteria</taxon>
        <taxon>Hyphomicrobiales</taxon>
        <taxon>Stappiaceae</taxon>
        <taxon>Stappia</taxon>
    </lineage>
</organism>
<dbReference type="PANTHER" id="PTHR10996">
    <property type="entry name" value="2-HYDROXYACID DEHYDROGENASE-RELATED"/>
    <property type="match status" value="1"/>
</dbReference>
<evidence type="ECO:0000256" key="4">
    <source>
        <dbReference type="RuleBase" id="RU003719"/>
    </source>
</evidence>
<feature type="domain" description="D-isomer specific 2-hydroxyacid dehydrogenase catalytic" evidence="5">
    <location>
        <begin position="29"/>
        <end position="314"/>
    </location>
</feature>
<evidence type="ECO:0000313" key="7">
    <source>
        <dbReference type="EMBL" id="MXN65251.1"/>
    </source>
</evidence>
<dbReference type="CDD" id="cd12156">
    <property type="entry name" value="HPPR"/>
    <property type="match status" value="1"/>
</dbReference>
<keyword evidence="1" id="KW-0521">NADP</keyword>
<dbReference type="EMBL" id="WUMV01000003">
    <property type="protein sequence ID" value="MXN65251.1"/>
    <property type="molecule type" value="Genomic_DNA"/>
</dbReference>
<protein>
    <submittedName>
        <fullName evidence="7">2-hydroxyacid dehydrogenase</fullName>
    </submittedName>
</protein>
<evidence type="ECO:0000313" key="8">
    <source>
        <dbReference type="Proteomes" id="UP000433101"/>
    </source>
</evidence>
<comment type="similarity">
    <text evidence="4">Belongs to the D-isomer specific 2-hydroxyacid dehydrogenase family.</text>
</comment>
<dbReference type="InterPro" id="IPR050223">
    <property type="entry name" value="D-isomer_2-hydroxyacid_DH"/>
</dbReference>
<dbReference type="AlphaFoldDB" id="A0A7X3S7X6"/>
<dbReference type="SUPFAM" id="SSF52283">
    <property type="entry name" value="Formate/glycerate dehydrogenase catalytic domain-like"/>
    <property type="match status" value="1"/>
</dbReference>
<dbReference type="InterPro" id="IPR006140">
    <property type="entry name" value="D-isomer_DH_NAD-bd"/>
</dbReference>
<dbReference type="PANTHER" id="PTHR10996:SF178">
    <property type="entry name" value="2-HYDROXYACID DEHYDROGENASE YGL185C-RELATED"/>
    <property type="match status" value="1"/>
</dbReference>
<evidence type="ECO:0000256" key="2">
    <source>
        <dbReference type="ARBA" id="ARBA00023002"/>
    </source>
</evidence>
<evidence type="ECO:0000256" key="1">
    <source>
        <dbReference type="ARBA" id="ARBA00022857"/>
    </source>
</evidence>
<dbReference type="GO" id="GO:0005829">
    <property type="term" value="C:cytosol"/>
    <property type="evidence" value="ECO:0007669"/>
    <property type="project" value="TreeGrafter"/>
</dbReference>